<dbReference type="EMBL" id="CAJVPA010000220">
    <property type="protein sequence ID" value="CAG8412500.1"/>
    <property type="molecule type" value="Genomic_DNA"/>
</dbReference>
<dbReference type="AlphaFoldDB" id="A0A9W4JSY5"/>
<gene>
    <name evidence="3" type="ORF">PSALAMII_LOCUS9330</name>
</gene>
<protein>
    <submittedName>
        <fullName evidence="3">Uncharacterized protein</fullName>
    </submittedName>
</protein>
<feature type="transmembrane region" description="Helical" evidence="2">
    <location>
        <begin position="128"/>
        <end position="149"/>
    </location>
</feature>
<accession>A0A9W4JSY5</accession>
<dbReference type="Proteomes" id="UP001152646">
    <property type="component" value="Unassembled WGS sequence"/>
</dbReference>
<reference evidence="3" key="1">
    <citation type="submission" date="2021-07" db="EMBL/GenBank/DDBJ databases">
        <authorList>
            <person name="Branca A.L. A."/>
        </authorList>
    </citation>
    <scope>NUCLEOTIDE SEQUENCE</scope>
</reference>
<feature type="transmembrane region" description="Helical" evidence="2">
    <location>
        <begin position="560"/>
        <end position="582"/>
    </location>
</feature>
<evidence type="ECO:0000313" key="4">
    <source>
        <dbReference type="Proteomes" id="UP001152646"/>
    </source>
</evidence>
<dbReference type="InterPro" id="IPR021514">
    <property type="entry name" value="DUF3176"/>
</dbReference>
<name>A0A9W4JSY5_9EURO</name>
<dbReference type="PANTHER" id="PTHR35394:SF5">
    <property type="entry name" value="DUF3176 DOMAIN-CONTAINING PROTEIN"/>
    <property type="match status" value="1"/>
</dbReference>
<dbReference type="OrthoDB" id="5242705at2759"/>
<organism evidence="3 4">
    <name type="scientific">Penicillium salamii</name>
    <dbReference type="NCBI Taxonomy" id="1612424"/>
    <lineage>
        <taxon>Eukaryota</taxon>
        <taxon>Fungi</taxon>
        <taxon>Dikarya</taxon>
        <taxon>Ascomycota</taxon>
        <taxon>Pezizomycotina</taxon>
        <taxon>Eurotiomycetes</taxon>
        <taxon>Eurotiomycetidae</taxon>
        <taxon>Eurotiales</taxon>
        <taxon>Aspergillaceae</taxon>
        <taxon>Penicillium</taxon>
    </lineage>
</organism>
<proteinExistence type="predicted"/>
<dbReference type="Pfam" id="PF11374">
    <property type="entry name" value="DUF3176"/>
    <property type="match status" value="1"/>
</dbReference>
<feature type="transmembrane region" description="Helical" evidence="2">
    <location>
        <begin position="83"/>
        <end position="108"/>
    </location>
</feature>
<evidence type="ECO:0000313" key="3">
    <source>
        <dbReference type="EMBL" id="CAG8412500.1"/>
    </source>
</evidence>
<feature type="compositionally biased region" description="Polar residues" evidence="1">
    <location>
        <begin position="18"/>
        <end position="36"/>
    </location>
</feature>
<feature type="compositionally biased region" description="Basic and acidic residues" evidence="1">
    <location>
        <begin position="1"/>
        <end position="17"/>
    </location>
</feature>
<evidence type="ECO:0000256" key="1">
    <source>
        <dbReference type="SAM" id="MobiDB-lite"/>
    </source>
</evidence>
<sequence>MGPAQESEHIPLREFSHRSASSNRFNQPHEGQSPELTEQTSSSTPIISETSHLEASSVPLVESDSDDQENVYYKRKVASKWSLFSNVFLWEILAMILASGLLLAIILILAKYNQQPQPTWRYVSLNSVISWLSTIAKACLLFCITEGIGQLKWTWFTRSDQPISHFRIFDSASRGLFGSLDLIWSLRARHFAVLGSLAVILALAFDPFTQNLIRYYPKLGHDMLETAVLSKAFTYNSYGAPTNSFYFADPQLRANVYNSLFNSDSSRPWSIPPFTCSSGNCTWEDPIATLAMTSRCENITNKLQSHCEPLPPSGTDVNCSIYLSSESAHTPENITVDFITDTIVGKPIVMGAIGTLASNDSLLHPIQIIAPDWLIANSLYSGHFSLDQQWQAFECSLIPVVRSFRANVTNGAYHEEILGDWEEIPNYDEGDRSLKIFPQWGPEMGIEDDQLFVLDPIATMAMDSFIGDLFNAKMETSVRGYFFNSEHIPYAGSDVMQSIALYDFPGCDLQSAEKLRCAMENVADAISKSFRDAAFSSKDKANSSAIGKAMTSMTYVEIRWQWIVLPVVVWLLALTTLVGTMWKTNKSKSPTWKNNLLPLLFLYENADHEKAEDFESLSDHQRARLCDTDGGMRLSK</sequence>
<evidence type="ECO:0000256" key="2">
    <source>
        <dbReference type="SAM" id="Phobius"/>
    </source>
</evidence>
<comment type="caution">
    <text evidence="3">The sequence shown here is derived from an EMBL/GenBank/DDBJ whole genome shotgun (WGS) entry which is preliminary data.</text>
</comment>
<keyword evidence="2" id="KW-0472">Membrane</keyword>
<feature type="transmembrane region" description="Helical" evidence="2">
    <location>
        <begin position="191"/>
        <end position="208"/>
    </location>
</feature>
<feature type="region of interest" description="Disordered" evidence="1">
    <location>
        <begin position="1"/>
        <end position="45"/>
    </location>
</feature>
<dbReference type="PANTHER" id="PTHR35394">
    <property type="entry name" value="DUF3176 DOMAIN-CONTAINING PROTEIN"/>
    <property type="match status" value="1"/>
</dbReference>
<keyword evidence="2" id="KW-1133">Transmembrane helix</keyword>
<keyword evidence="2" id="KW-0812">Transmembrane</keyword>